<accession>A0A1E3NRH7</accession>
<organism evidence="2 3">
    <name type="scientific">Pichia membranifaciens NRRL Y-2026</name>
    <dbReference type="NCBI Taxonomy" id="763406"/>
    <lineage>
        <taxon>Eukaryota</taxon>
        <taxon>Fungi</taxon>
        <taxon>Dikarya</taxon>
        <taxon>Ascomycota</taxon>
        <taxon>Saccharomycotina</taxon>
        <taxon>Pichiomycetes</taxon>
        <taxon>Pichiales</taxon>
        <taxon>Pichiaceae</taxon>
        <taxon>Pichia</taxon>
    </lineage>
</organism>
<sequence>MERRQEEQGAVGIVRSYSIQPQVQKVKKSIAMCRPATCDNCKKTAWVGCGLHIPAAMEPISKDERCTCAHPADSATSKDYPPKVGTGIPQN</sequence>
<dbReference type="Proteomes" id="UP000094455">
    <property type="component" value="Unassembled WGS sequence"/>
</dbReference>
<gene>
    <name evidence="2" type="ORF">PICMEDRAFT_85513</name>
</gene>
<feature type="region of interest" description="Disordered" evidence="1">
    <location>
        <begin position="70"/>
        <end position="91"/>
    </location>
</feature>
<name>A0A1E3NRH7_9ASCO</name>
<dbReference type="PANTHER" id="PTHR34724">
    <property type="entry name" value="OS12G0596101 PROTEIN"/>
    <property type="match status" value="1"/>
</dbReference>
<reference evidence="2 3" key="1">
    <citation type="journal article" date="2016" name="Proc. Natl. Acad. Sci. U.S.A.">
        <title>Comparative genomics of biotechnologically important yeasts.</title>
        <authorList>
            <person name="Riley R."/>
            <person name="Haridas S."/>
            <person name="Wolfe K.H."/>
            <person name="Lopes M.R."/>
            <person name="Hittinger C.T."/>
            <person name="Goeker M."/>
            <person name="Salamov A.A."/>
            <person name="Wisecaver J.H."/>
            <person name="Long T.M."/>
            <person name="Calvey C.H."/>
            <person name="Aerts A.L."/>
            <person name="Barry K.W."/>
            <person name="Choi C."/>
            <person name="Clum A."/>
            <person name="Coughlan A.Y."/>
            <person name="Deshpande S."/>
            <person name="Douglass A.P."/>
            <person name="Hanson S.J."/>
            <person name="Klenk H.-P."/>
            <person name="LaButti K.M."/>
            <person name="Lapidus A."/>
            <person name="Lindquist E.A."/>
            <person name="Lipzen A.M."/>
            <person name="Meier-Kolthoff J.P."/>
            <person name="Ohm R.A."/>
            <person name="Otillar R.P."/>
            <person name="Pangilinan J.L."/>
            <person name="Peng Y."/>
            <person name="Rokas A."/>
            <person name="Rosa C.A."/>
            <person name="Scheuner C."/>
            <person name="Sibirny A.A."/>
            <person name="Slot J.C."/>
            <person name="Stielow J.B."/>
            <person name="Sun H."/>
            <person name="Kurtzman C.P."/>
            <person name="Blackwell M."/>
            <person name="Grigoriev I.V."/>
            <person name="Jeffries T.W."/>
        </authorList>
    </citation>
    <scope>NUCLEOTIDE SEQUENCE [LARGE SCALE GENOMIC DNA]</scope>
    <source>
        <strain evidence="2 3">NRRL Y-2026</strain>
    </source>
</reference>
<dbReference type="AlphaFoldDB" id="A0A1E3NRH7"/>
<evidence type="ECO:0000313" key="3">
    <source>
        <dbReference type="Proteomes" id="UP000094455"/>
    </source>
</evidence>
<evidence type="ECO:0000256" key="1">
    <source>
        <dbReference type="SAM" id="MobiDB-lite"/>
    </source>
</evidence>
<dbReference type="PANTHER" id="PTHR34724:SF2">
    <property type="entry name" value="OS12G0596101 PROTEIN"/>
    <property type="match status" value="1"/>
</dbReference>
<dbReference type="EMBL" id="KV454001">
    <property type="protein sequence ID" value="ODQ48674.1"/>
    <property type="molecule type" value="Genomic_DNA"/>
</dbReference>
<proteinExistence type="predicted"/>
<evidence type="ECO:0000313" key="2">
    <source>
        <dbReference type="EMBL" id="ODQ48674.1"/>
    </source>
</evidence>
<dbReference type="RefSeq" id="XP_019019787.1">
    <property type="nucleotide sequence ID" value="XM_019165016.1"/>
</dbReference>
<dbReference type="GeneID" id="30181703"/>
<dbReference type="OrthoDB" id="88410at2759"/>
<keyword evidence="3" id="KW-1185">Reference proteome</keyword>
<protein>
    <submittedName>
        <fullName evidence="2">Uncharacterized protein</fullName>
    </submittedName>
</protein>